<accession>A0A6H1ZCQ0</accession>
<dbReference type="EMBL" id="MT143988">
    <property type="protein sequence ID" value="QJA45318.1"/>
    <property type="molecule type" value="Genomic_DNA"/>
</dbReference>
<dbReference type="AlphaFoldDB" id="A0A6H1ZCQ0"/>
<organism evidence="1">
    <name type="scientific">viral metagenome</name>
    <dbReference type="NCBI Taxonomy" id="1070528"/>
    <lineage>
        <taxon>unclassified sequences</taxon>
        <taxon>metagenomes</taxon>
        <taxon>organismal metagenomes</taxon>
    </lineage>
</organism>
<dbReference type="EMBL" id="MT144590">
    <property type="protein sequence ID" value="QJH93638.1"/>
    <property type="molecule type" value="Genomic_DNA"/>
</dbReference>
<dbReference type="Pfam" id="PF13479">
    <property type="entry name" value="AAA_24"/>
    <property type="match status" value="1"/>
</dbReference>
<protein>
    <submittedName>
        <fullName evidence="1">Putative ATPase domain containing protein</fullName>
    </submittedName>
</protein>
<reference evidence="1" key="1">
    <citation type="submission" date="2020-03" db="EMBL/GenBank/DDBJ databases">
        <title>The deep terrestrial virosphere.</title>
        <authorList>
            <person name="Holmfeldt K."/>
            <person name="Nilsson E."/>
            <person name="Simone D."/>
            <person name="Lopez-Fernandez M."/>
            <person name="Wu X."/>
            <person name="de Brujin I."/>
            <person name="Lundin D."/>
            <person name="Andersson A."/>
            <person name="Bertilsson S."/>
            <person name="Dopson M."/>
        </authorList>
    </citation>
    <scope>NUCLEOTIDE SEQUENCE</scope>
    <source>
        <strain evidence="1">TM448A00204</strain>
        <strain evidence="2">TM448B00128</strain>
    </source>
</reference>
<name>A0A6H1ZCQ0_9ZZZZ</name>
<gene>
    <name evidence="1" type="ORF">TM448A00204_0063</name>
    <name evidence="2" type="ORF">TM448B00128_0013</name>
</gene>
<evidence type="ECO:0000313" key="2">
    <source>
        <dbReference type="EMBL" id="QJH93638.1"/>
    </source>
</evidence>
<sequence>MPPTITPPVPKKISVLSAAKPATEIANAVNYKIKGMLTGPSGSGKRMSSTTLPGKLLLLDFDGRKETVAGLSHVETLDCYDSDPKSPKGWMYAEEVRRDVWSSIRKGNLPYEGIIEATLTSMLRYCMNWSLLLDPKRGLGGSPAKQHYMPQMKNVSDHILAMKSLPLHYILTAHLEIIEDEEMGGLKYLPKATGKMRTEIPGWFNECYFCSREKDKEGKLRYYWTTAGTGRWDFLKSTLNQLGKWWEDPIEINFSREIVGFRDLLGRRFPSSIEKKGVSNA</sequence>
<evidence type="ECO:0000313" key="1">
    <source>
        <dbReference type="EMBL" id="QJA45318.1"/>
    </source>
</evidence>
<proteinExistence type="predicted"/>